<sequence length="99" mass="11495">MVLVYSNDNDIQRKKTDHTFCQTKLLPPHIEYQIVPTRYSFGSTVERTNLSFNEYSDPLNSIFSVTPQNMETIRLDDTDDTYHSLPRESLVNLVSSDYS</sequence>
<dbReference type="Proteomes" id="UP000095286">
    <property type="component" value="Unplaced"/>
</dbReference>
<reference evidence="2" key="1">
    <citation type="submission" date="2016-11" db="UniProtKB">
        <authorList>
            <consortium name="WormBaseParasite"/>
        </authorList>
    </citation>
    <scope>IDENTIFICATION</scope>
    <source>
        <strain evidence="2">KR3021</strain>
    </source>
</reference>
<evidence type="ECO:0000313" key="1">
    <source>
        <dbReference type="Proteomes" id="UP000095286"/>
    </source>
</evidence>
<proteinExistence type="predicted"/>
<dbReference type="WBParaSite" id="RSKR_0000974825.1">
    <property type="protein sequence ID" value="RSKR_0000974825.1"/>
    <property type="gene ID" value="RSKR_0000974825"/>
</dbReference>
<organism evidence="1 2">
    <name type="scientific">Rhabditophanes sp. KR3021</name>
    <dbReference type="NCBI Taxonomy" id="114890"/>
    <lineage>
        <taxon>Eukaryota</taxon>
        <taxon>Metazoa</taxon>
        <taxon>Ecdysozoa</taxon>
        <taxon>Nematoda</taxon>
        <taxon>Chromadorea</taxon>
        <taxon>Rhabditida</taxon>
        <taxon>Tylenchina</taxon>
        <taxon>Panagrolaimomorpha</taxon>
        <taxon>Strongyloidoidea</taxon>
        <taxon>Alloionematidae</taxon>
        <taxon>Rhabditophanes</taxon>
    </lineage>
</organism>
<evidence type="ECO:0000313" key="2">
    <source>
        <dbReference type="WBParaSite" id="RSKR_0000974825.1"/>
    </source>
</evidence>
<accession>A0AC35UC02</accession>
<name>A0AC35UC02_9BILA</name>
<protein>
    <submittedName>
        <fullName evidence="2">Ovule protein</fullName>
    </submittedName>
</protein>